<organism evidence="1 2">
    <name type="scientific">Nelumbo nucifera</name>
    <name type="common">Sacred lotus</name>
    <dbReference type="NCBI Taxonomy" id="4432"/>
    <lineage>
        <taxon>Eukaryota</taxon>
        <taxon>Viridiplantae</taxon>
        <taxon>Streptophyta</taxon>
        <taxon>Embryophyta</taxon>
        <taxon>Tracheophyta</taxon>
        <taxon>Spermatophyta</taxon>
        <taxon>Magnoliopsida</taxon>
        <taxon>Proteales</taxon>
        <taxon>Nelumbonaceae</taxon>
        <taxon>Nelumbo</taxon>
    </lineage>
</organism>
<name>A0A822YM46_NELNU</name>
<evidence type="ECO:0000313" key="2">
    <source>
        <dbReference type="Proteomes" id="UP000607653"/>
    </source>
</evidence>
<evidence type="ECO:0008006" key="3">
    <source>
        <dbReference type="Google" id="ProtNLM"/>
    </source>
</evidence>
<comment type="caution">
    <text evidence="1">The sequence shown here is derived from an EMBL/GenBank/DDBJ whole genome shotgun (WGS) entry which is preliminary data.</text>
</comment>
<keyword evidence="2" id="KW-1185">Reference proteome</keyword>
<dbReference type="Proteomes" id="UP000607653">
    <property type="component" value="Unassembled WGS sequence"/>
</dbReference>
<dbReference type="AlphaFoldDB" id="A0A822YM46"/>
<accession>A0A822YM46</accession>
<reference evidence="1 2" key="1">
    <citation type="journal article" date="2020" name="Mol. Biol. Evol.">
        <title>Distinct Expression and Methylation Patterns for Genes with Different Fates following a Single Whole-Genome Duplication in Flowering Plants.</title>
        <authorList>
            <person name="Shi T."/>
            <person name="Rahmani R.S."/>
            <person name="Gugger P.F."/>
            <person name="Wang M."/>
            <person name="Li H."/>
            <person name="Zhang Y."/>
            <person name="Li Z."/>
            <person name="Wang Q."/>
            <person name="Van de Peer Y."/>
            <person name="Marchal K."/>
            <person name="Chen J."/>
        </authorList>
    </citation>
    <scope>NUCLEOTIDE SEQUENCE [LARGE SCALE GENOMIC DNA]</scope>
    <source>
        <tissue evidence="1">Leaf</tissue>
    </source>
</reference>
<proteinExistence type="predicted"/>
<gene>
    <name evidence="1" type="ORF">HUJ06_010926</name>
</gene>
<sequence length="90" mass="10559">MALKNRKCPNWKVKVLFLSILELLLNFQNFILVHCYMEGNKCVEKMANMAIGQYSRAKYYMYHPLELISSLWADVSGISQWCHFSMMNAC</sequence>
<dbReference type="EMBL" id="DUZY01000003">
    <property type="protein sequence ID" value="DAD32075.1"/>
    <property type="molecule type" value="Genomic_DNA"/>
</dbReference>
<evidence type="ECO:0000313" key="1">
    <source>
        <dbReference type="EMBL" id="DAD32075.1"/>
    </source>
</evidence>
<protein>
    <recommendedName>
        <fullName evidence="3">RNase H type-1 domain-containing protein</fullName>
    </recommendedName>
</protein>